<gene>
    <name evidence="1" type="ORF">H9645_13530</name>
</gene>
<organism evidence="1 2">
    <name type="scientific">Luteimonas colneyensis</name>
    <dbReference type="NCBI Taxonomy" id="2762230"/>
    <lineage>
        <taxon>Bacteria</taxon>
        <taxon>Pseudomonadati</taxon>
        <taxon>Pseudomonadota</taxon>
        <taxon>Gammaproteobacteria</taxon>
        <taxon>Lysobacterales</taxon>
        <taxon>Lysobacteraceae</taxon>
        <taxon>Luteimonas</taxon>
    </lineage>
</organism>
<comment type="caution">
    <text evidence="1">The sequence shown here is derived from an EMBL/GenBank/DDBJ whole genome shotgun (WGS) entry which is preliminary data.</text>
</comment>
<protein>
    <submittedName>
        <fullName evidence="1">Uncharacterized protein</fullName>
    </submittedName>
</protein>
<name>A0ABR8UML1_9GAMM</name>
<dbReference type="EMBL" id="JACSQJ010000009">
    <property type="protein sequence ID" value="MBD7989053.1"/>
    <property type="molecule type" value="Genomic_DNA"/>
</dbReference>
<reference evidence="1 2" key="1">
    <citation type="submission" date="2020-08" db="EMBL/GenBank/DDBJ databases">
        <title>A Genomic Blueprint of the Chicken Gut Microbiome.</title>
        <authorList>
            <person name="Gilroy R."/>
            <person name="Ravi A."/>
            <person name="Getino M."/>
            <person name="Pursley I."/>
            <person name="Horton D.L."/>
            <person name="Alikhan N.-F."/>
            <person name="Baker D."/>
            <person name="Gharbi K."/>
            <person name="Hall N."/>
            <person name="Watson M."/>
            <person name="Adriaenssens E.M."/>
            <person name="Foster-Nyarko E."/>
            <person name="Jarju S."/>
            <person name="Secka A."/>
            <person name="Antonio M."/>
            <person name="Oren A."/>
            <person name="Chaudhuri R."/>
            <person name="La Ragione R.M."/>
            <person name="Hildebrand F."/>
            <person name="Pallen M.J."/>
        </authorList>
    </citation>
    <scope>NUCLEOTIDE SEQUENCE [LARGE SCALE GENOMIC DNA]</scope>
    <source>
        <strain evidence="1 2">Sa2BVA3</strain>
    </source>
</reference>
<keyword evidence="2" id="KW-1185">Reference proteome</keyword>
<sequence>MLERKHEVHLTLLGRDAGRAMRGRLGEERIRGLFESMEWAPQGTARYALLHKTKPQWEGTLQAWSVIEHVQSPAFAAFRHELAHASGLALDCGVPHATLYVAGDPYGIGLPDLAAYRSCFVREVAASELAPGQRVADGP</sequence>
<proteinExistence type="predicted"/>
<dbReference type="RefSeq" id="WP_191730208.1">
    <property type="nucleotide sequence ID" value="NZ_JACSQJ010000009.1"/>
</dbReference>
<accession>A0ABR8UML1</accession>
<evidence type="ECO:0000313" key="2">
    <source>
        <dbReference type="Proteomes" id="UP000647183"/>
    </source>
</evidence>
<dbReference type="Proteomes" id="UP000647183">
    <property type="component" value="Unassembled WGS sequence"/>
</dbReference>
<evidence type="ECO:0000313" key="1">
    <source>
        <dbReference type="EMBL" id="MBD7989053.1"/>
    </source>
</evidence>